<proteinExistence type="predicted"/>
<dbReference type="Proteomes" id="UP001163603">
    <property type="component" value="Chromosome 4"/>
</dbReference>
<keyword evidence="2" id="KW-1185">Reference proteome</keyword>
<reference evidence="2" key="1">
    <citation type="journal article" date="2023" name="G3 (Bethesda)">
        <title>Genome assembly and association tests identify interacting loci associated with vigor, precocity, and sex in interspecific pistachio rootstocks.</title>
        <authorList>
            <person name="Palmer W."/>
            <person name="Jacygrad E."/>
            <person name="Sagayaradj S."/>
            <person name="Cavanaugh K."/>
            <person name="Han R."/>
            <person name="Bertier L."/>
            <person name="Beede B."/>
            <person name="Kafkas S."/>
            <person name="Golino D."/>
            <person name="Preece J."/>
            <person name="Michelmore R."/>
        </authorList>
    </citation>
    <scope>NUCLEOTIDE SEQUENCE [LARGE SCALE GENOMIC DNA]</scope>
</reference>
<sequence length="602" mass="67196">MEVLCDGDTCPVGGVGVYNPGFWGMDIKQGKIYKIVFYLRSLTSVNISVSLTNSDGLRTLAITNLIASARYVSNWTKMETLLEAEETNPNARLQLKTSKKGVMWIDQVSAIPLDTHKGHGFRNDLYEMIANIKPRFLRFPGGNFVGGDLLRNAFRWKDTVGPWEERPGHFNDAWNYWTDDGLGYFEFLQLSEDLGALPIWVFNNGMSNLGQEKASNVSLFVQEALDGIEFAIGDPSSKWGSVRAAMRHPKPFDLRYVAVGNEECFSFEKTAYKENYAKFYNAIKHYYPGIKVISNCDESMNQLGYPADLYDFHLYTNASDLFSNVHHFDHTSRSGPKVFVSEYAVVGEDAGTGSLLAALGEAGFLIGLERNSDVVAMVSYAPLFVNVHDRRWNPDAIVFNSYQVYGTPSYWLQHFFIDTSGAMLLNTTLLTNSSTPILASAIAQRNSNDGIRFLKVKVVNFGSNKVNLKISVYGLESNSINSSRSMKTLLTSNNVMNENSFKEPNKVVPRSSPLENAGKDMEVVVSPHSITSYDLMLERYYLGTMFDEAQAKEDNCDSHLPFPGNCTKVQCLNACMDKYKTSPKIIINAGCETNDKCCCITG</sequence>
<gene>
    <name evidence="1" type="ORF">Pint_19456</name>
</gene>
<protein>
    <submittedName>
        <fullName evidence="1">Uncharacterized protein</fullName>
    </submittedName>
</protein>
<organism evidence="1 2">
    <name type="scientific">Pistacia integerrima</name>
    <dbReference type="NCBI Taxonomy" id="434235"/>
    <lineage>
        <taxon>Eukaryota</taxon>
        <taxon>Viridiplantae</taxon>
        <taxon>Streptophyta</taxon>
        <taxon>Embryophyta</taxon>
        <taxon>Tracheophyta</taxon>
        <taxon>Spermatophyta</taxon>
        <taxon>Magnoliopsida</taxon>
        <taxon>eudicotyledons</taxon>
        <taxon>Gunneridae</taxon>
        <taxon>Pentapetalae</taxon>
        <taxon>rosids</taxon>
        <taxon>malvids</taxon>
        <taxon>Sapindales</taxon>
        <taxon>Anacardiaceae</taxon>
        <taxon>Pistacia</taxon>
    </lineage>
</organism>
<evidence type="ECO:0000313" key="2">
    <source>
        <dbReference type="Proteomes" id="UP001163603"/>
    </source>
</evidence>
<name>A0ACC0YTD3_9ROSI</name>
<comment type="caution">
    <text evidence="1">The sequence shown here is derived from an EMBL/GenBank/DDBJ whole genome shotgun (WGS) entry which is preliminary data.</text>
</comment>
<evidence type="ECO:0000313" key="1">
    <source>
        <dbReference type="EMBL" id="KAJ0041934.1"/>
    </source>
</evidence>
<accession>A0ACC0YTD3</accession>
<dbReference type="EMBL" id="CM047739">
    <property type="protein sequence ID" value="KAJ0041934.1"/>
    <property type="molecule type" value="Genomic_DNA"/>
</dbReference>